<keyword evidence="5 7" id="KW-0695">RNA-directed DNA polymerase</keyword>
<evidence type="ECO:0000259" key="6">
    <source>
        <dbReference type="Pfam" id="PF00078"/>
    </source>
</evidence>
<dbReference type="Proteomes" id="UP000184192">
    <property type="component" value="Unassembled WGS sequence"/>
</dbReference>
<dbReference type="InterPro" id="IPR000123">
    <property type="entry name" value="Reverse_transcriptase_msDNA"/>
</dbReference>
<dbReference type="RefSeq" id="WP_025835957.1">
    <property type="nucleotide sequence ID" value="NZ_FQZN01000071.1"/>
</dbReference>
<evidence type="ECO:0000256" key="4">
    <source>
        <dbReference type="ARBA" id="ARBA00022842"/>
    </source>
</evidence>
<dbReference type="GeneID" id="92715002"/>
<keyword evidence="4" id="KW-0460">Magnesium</keyword>
<evidence type="ECO:0000256" key="5">
    <source>
        <dbReference type="ARBA" id="ARBA00022918"/>
    </source>
</evidence>
<keyword evidence="2" id="KW-0548">Nucleotidyltransferase</keyword>
<proteinExistence type="predicted"/>
<accession>A0A1M6MCC2</accession>
<gene>
    <name evidence="7" type="ORF">SAMN05444350_1717</name>
</gene>
<reference evidence="8" key="1">
    <citation type="submission" date="2016-11" db="EMBL/GenBank/DDBJ databases">
        <authorList>
            <person name="Varghese N."/>
            <person name="Submissions S."/>
        </authorList>
    </citation>
    <scope>NUCLEOTIDE SEQUENCE [LARGE SCALE GENOMIC DNA]</scope>
    <source>
        <strain evidence="8">DSM 26884</strain>
    </source>
</reference>
<feature type="domain" description="Reverse transcriptase" evidence="6">
    <location>
        <begin position="47"/>
        <end position="228"/>
    </location>
</feature>
<dbReference type="InterPro" id="IPR000477">
    <property type="entry name" value="RT_dom"/>
</dbReference>
<evidence type="ECO:0000313" key="7">
    <source>
        <dbReference type="EMBL" id="SHJ81059.1"/>
    </source>
</evidence>
<dbReference type="GO" id="GO:0003964">
    <property type="term" value="F:RNA-directed DNA polymerase activity"/>
    <property type="evidence" value="ECO:0007669"/>
    <property type="project" value="UniProtKB-KW"/>
</dbReference>
<evidence type="ECO:0000313" key="8">
    <source>
        <dbReference type="Proteomes" id="UP000184192"/>
    </source>
</evidence>
<dbReference type="GO" id="GO:0003723">
    <property type="term" value="F:RNA binding"/>
    <property type="evidence" value="ECO:0007669"/>
    <property type="project" value="InterPro"/>
</dbReference>
<protein>
    <submittedName>
        <fullName evidence="7">RNA-directed DNA polymerase</fullName>
    </submittedName>
</protein>
<evidence type="ECO:0000256" key="1">
    <source>
        <dbReference type="ARBA" id="ARBA00022679"/>
    </source>
</evidence>
<dbReference type="AlphaFoldDB" id="A0A1M6MCC2"/>
<dbReference type="GO" id="GO:0046872">
    <property type="term" value="F:metal ion binding"/>
    <property type="evidence" value="ECO:0007669"/>
    <property type="project" value="UniProtKB-KW"/>
</dbReference>
<dbReference type="Pfam" id="PF00078">
    <property type="entry name" value="RVT_1"/>
    <property type="match status" value="1"/>
</dbReference>
<organism evidence="7 8">
    <name type="scientific">Bacteroides stercorirosoris</name>
    <dbReference type="NCBI Taxonomy" id="871324"/>
    <lineage>
        <taxon>Bacteria</taxon>
        <taxon>Pseudomonadati</taxon>
        <taxon>Bacteroidota</taxon>
        <taxon>Bacteroidia</taxon>
        <taxon>Bacteroidales</taxon>
        <taxon>Bacteroidaceae</taxon>
        <taxon>Bacteroides</taxon>
    </lineage>
</organism>
<dbReference type="PRINTS" id="PR00866">
    <property type="entry name" value="RNADNAPOLMS"/>
</dbReference>
<keyword evidence="8" id="KW-1185">Reference proteome</keyword>
<evidence type="ECO:0000256" key="2">
    <source>
        <dbReference type="ARBA" id="ARBA00022695"/>
    </source>
</evidence>
<keyword evidence="1" id="KW-0808">Transferase</keyword>
<evidence type="ECO:0000256" key="3">
    <source>
        <dbReference type="ARBA" id="ARBA00022723"/>
    </source>
</evidence>
<name>A0A1M6MCC2_9BACE</name>
<keyword evidence="3" id="KW-0479">Metal-binding</keyword>
<dbReference type="EMBL" id="FQZN01000071">
    <property type="protein sequence ID" value="SHJ81059.1"/>
    <property type="molecule type" value="Genomic_DNA"/>
</dbReference>
<sequence length="286" mass="32957">MIQSIKHLAYTLRISEKELLSFARKETIPHYYKEYAIEKFNKNGTPKTDKFGNQKKRIINPSLLELKEIQKKINREILKKIPVPTYIFGGTKGKDNVLNAKVHQGKKFKFITDLTNFFPSITNKMVYEMFISYNFSPDVASLLTKLTTFKGHVPQGAPTSTYIANLVFTKTGNELSLFAQKHNISFTSFVDDLTFSSSVDFKELVPDIIQIITKNGFVISHQKTHYQTHLPSITGIICYNNKLDVTKEFLEELKNCQSSPKQYQGKIRYKEKVDKISNLKVKELVR</sequence>
<dbReference type="CDD" id="cd03487">
    <property type="entry name" value="RT_Bac_retron_II"/>
    <property type="match status" value="1"/>
</dbReference>